<evidence type="ECO:0008006" key="3">
    <source>
        <dbReference type="Google" id="ProtNLM"/>
    </source>
</evidence>
<accession>A0ABX9DVM3</accession>
<sequence length="527" mass="57847">MARLPSEGERSALVGFAGQFQLAARIVIAKLGTLEWIHVADPAAGIADDFQFKSGQRRHALQVKWSQLPGMFNWSDLTAGEKDEPGLWTKLAAAWIRLREVSAEPLTVYLCTNNHASTTAATGKTPLATSSADKPRSLAAFLARAFTPVRTMIVDRVQAWSDLAALPEVVQWEPAWTRLRQLSGLSDNDFVLFIRDLELMFGLQPTSPLLRPDEAPDDREVDHLAQTLQNIVADPSRKGRLSRDELLSKLDWVDRLRYRHPHRFPMPMVYVSNEAAREALESAASDLTGGYLALVGPAGSGKSTLLSMISFPGHIVHYYAFVPDSADPLSGRGEADSFFHDLSLALEDTGLRRSGVGTDLRSRQRVLLDLRDQAGVRWEEDGEATVIVIDGLDHIPREQRPTRSLLEELPAPAALPHGVFVVLGTQTVSVVPSAIQATLASEGRTVELPPLTKREVEQLAEAAGLTEWLYPGHIKKLAEASEGHPLALTYVLEELKALEEHEPDAGVRQELASRLLVDASNYGGDIE</sequence>
<organism evidence="1 2">
    <name type="scientific">Lentzea atacamensis</name>
    <dbReference type="NCBI Taxonomy" id="531938"/>
    <lineage>
        <taxon>Bacteria</taxon>
        <taxon>Bacillati</taxon>
        <taxon>Actinomycetota</taxon>
        <taxon>Actinomycetes</taxon>
        <taxon>Pseudonocardiales</taxon>
        <taxon>Pseudonocardiaceae</taxon>
        <taxon>Lentzea</taxon>
    </lineage>
</organism>
<evidence type="ECO:0000313" key="1">
    <source>
        <dbReference type="EMBL" id="RAS59218.1"/>
    </source>
</evidence>
<keyword evidence="2" id="KW-1185">Reference proteome</keyword>
<gene>
    <name evidence="1" type="ORF">C8D87_11578</name>
</gene>
<dbReference type="Proteomes" id="UP000248714">
    <property type="component" value="Unassembled WGS sequence"/>
</dbReference>
<comment type="caution">
    <text evidence="1">The sequence shown here is derived from an EMBL/GenBank/DDBJ whole genome shotgun (WGS) entry which is preliminary data.</text>
</comment>
<dbReference type="InterPro" id="IPR027417">
    <property type="entry name" value="P-loop_NTPase"/>
</dbReference>
<dbReference type="EMBL" id="QLTT01000015">
    <property type="protein sequence ID" value="RAS59218.1"/>
    <property type="molecule type" value="Genomic_DNA"/>
</dbReference>
<protein>
    <recommendedName>
        <fullName evidence="3">AAA+ ATPase domain-containing protein</fullName>
    </recommendedName>
</protein>
<name>A0ABX9DVM3_9PSEU</name>
<evidence type="ECO:0000313" key="2">
    <source>
        <dbReference type="Proteomes" id="UP000248714"/>
    </source>
</evidence>
<reference evidence="1 2" key="1">
    <citation type="submission" date="2018-06" db="EMBL/GenBank/DDBJ databases">
        <title>Genomic Encyclopedia of Type Strains, Phase IV (KMG-IV): sequencing the most valuable type-strain genomes for metagenomic binning, comparative biology and taxonomic classification.</title>
        <authorList>
            <person name="Goeker M."/>
        </authorList>
    </citation>
    <scope>NUCLEOTIDE SEQUENCE [LARGE SCALE GENOMIC DNA]</scope>
    <source>
        <strain evidence="1 2">DSM 45479</strain>
    </source>
</reference>
<proteinExistence type="predicted"/>
<dbReference type="SUPFAM" id="SSF52540">
    <property type="entry name" value="P-loop containing nucleoside triphosphate hydrolases"/>
    <property type="match status" value="1"/>
</dbReference>